<organism evidence="2 3">
    <name type="scientific">Scleroderma citrinum Foug A</name>
    <dbReference type="NCBI Taxonomy" id="1036808"/>
    <lineage>
        <taxon>Eukaryota</taxon>
        <taxon>Fungi</taxon>
        <taxon>Dikarya</taxon>
        <taxon>Basidiomycota</taxon>
        <taxon>Agaricomycotina</taxon>
        <taxon>Agaricomycetes</taxon>
        <taxon>Agaricomycetidae</taxon>
        <taxon>Boletales</taxon>
        <taxon>Sclerodermatineae</taxon>
        <taxon>Sclerodermataceae</taxon>
        <taxon>Scleroderma</taxon>
    </lineage>
</organism>
<keyword evidence="3" id="KW-1185">Reference proteome</keyword>
<dbReference type="Proteomes" id="UP000053989">
    <property type="component" value="Unassembled WGS sequence"/>
</dbReference>
<feature type="transmembrane region" description="Helical" evidence="1">
    <location>
        <begin position="15"/>
        <end position="36"/>
    </location>
</feature>
<accession>A0A0C2ZML5</accession>
<evidence type="ECO:0000313" key="3">
    <source>
        <dbReference type="Proteomes" id="UP000053989"/>
    </source>
</evidence>
<gene>
    <name evidence="2" type="ORF">SCLCIDRAFT_1214615</name>
</gene>
<sequence>MSPLPVLSILDRAHVMLMTVLSILAVDFRVFPVLLLNPRLMPLENLLFVFGWNGHSSQYSTVRHLVPICDRPDRPIRGFEGPNVATIRPCVRTSLHDD</sequence>
<evidence type="ECO:0000256" key="1">
    <source>
        <dbReference type="SAM" id="Phobius"/>
    </source>
</evidence>
<dbReference type="AlphaFoldDB" id="A0A0C2ZML5"/>
<proteinExistence type="predicted"/>
<reference evidence="3" key="2">
    <citation type="submission" date="2015-01" db="EMBL/GenBank/DDBJ databases">
        <title>Evolutionary Origins and Diversification of the Mycorrhizal Mutualists.</title>
        <authorList>
            <consortium name="DOE Joint Genome Institute"/>
            <consortium name="Mycorrhizal Genomics Consortium"/>
            <person name="Kohler A."/>
            <person name="Kuo A."/>
            <person name="Nagy L.G."/>
            <person name="Floudas D."/>
            <person name="Copeland A."/>
            <person name="Barry K.W."/>
            <person name="Cichocki N."/>
            <person name="Veneault-Fourrey C."/>
            <person name="LaButti K."/>
            <person name="Lindquist E.A."/>
            <person name="Lipzen A."/>
            <person name="Lundell T."/>
            <person name="Morin E."/>
            <person name="Murat C."/>
            <person name="Riley R."/>
            <person name="Ohm R."/>
            <person name="Sun H."/>
            <person name="Tunlid A."/>
            <person name="Henrissat B."/>
            <person name="Grigoriev I.V."/>
            <person name="Hibbett D.S."/>
            <person name="Martin F."/>
        </authorList>
    </citation>
    <scope>NUCLEOTIDE SEQUENCE [LARGE SCALE GENOMIC DNA]</scope>
    <source>
        <strain evidence="3">Foug A</strain>
    </source>
</reference>
<feature type="non-terminal residue" evidence="2">
    <location>
        <position position="1"/>
    </location>
</feature>
<keyword evidence="1" id="KW-1133">Transmembrane helix</keyword>
<keyword evidence="1" id="KW-0812">Transmembrane</keyword>
<reference evidence="2 3" key="1">
    <citation type="submission" date="2014-04" db="EMBL/GenBank/DDBJ databases">
        <authorList>
            <consortium name="DOE Joint Genome Institute"/>
            <person name="Kuo A."/>
            <person name="Kohler A."/>
            <person name="Nagy L.G."/>
            <person name="Floudas D."/>
            <person name="Copeland A."/>
            <person name="Barry K.W."/>
            <person name="Cichocki N."/>
            <person name="Veneault-Fourrey C."/>
            <person name="LaButti K."/>
            <person name="Lindquist E.A."/>
            <person name="Lipzen A."/>
            <person name="Lundell T."/>
            <person name="Morin E."/>
            <person name="Murat C."/>
            <person name="Sun H."/>
            <person name="Tunlid A."/>
            <person name="Henrissat B."/>
            <person name="Grigoriev I.V."/>
            <person name="Hibbett D.S."/>
            <person name="Martin F."/>
            <person name="Nordberg H.P."/>
            <person name="Cantor M.N."/>
            <person name="Hua S.X."/>
        </authorList>
    </citation>
    <scope>NUCLEOTIDE SEQUENCE [LARGE SCALE GENOMIC DNA]</scope>
    <source>
        <strain evidence="2 3">Foug A</strain>
    </source>
</reference>
<keyword evidence="1" id="KW-0472">Membrane</keyword>
<evidence type="ECO:0000313" key="2">
    <source>
        <dbReference type="EMBL" id="KIM62828.1"/>
    </source>
</evidence>
<dbReference type="OrthoDB" id="15270at2759"/>
<name>A0A0C2ZML5_9AGAM</name>
<protein>
    <submittedName>
        <fullName evidence="2">Uncharacterized protein</fullName>
    </submittedName>
</protein>
<dbReference type="EMBL" id="KN822039">
    <property type="protein sequence ID" value="KIM62828.1"/>
    <property type="molecule type" value="Genomic_DNA"/>
</dbReference>
<dbReference type="HOGENOM" id="CLU_2334877_0_0_1"/>
<dbReference type="InParanoid" id="A0A0C2ZML5"/>